<keyword evidence="3" id="KW-1185">Reference proteome</keyword>
<feature type="transmembrane region" description="Helical" evidence="1">
    <location>
        <begin position="45"/>
        <end position="69"/>
    </location>
</feature>
<proteinExistence type="predicted"/>
<comment type="caution">
    <text evidence="2">The sequence shown here is derived from an EMBL/GenBank/DDBJ whole genome shotgun (WGS) entry which is preliminary data.</text>
</comment>
<evidence type="ECO:0000313" key="2">
    <source>
        <dbReference type="EMBL" id="GES20148.1"/>
    </source>
</evidence>
<keyword evidence="1" id="KW-1133">Transmembrane helix</keyword>
<evidence type="ECO:0000256" key="1">
    <source>
        <dbReference type="SAM" id="Phobius"/>
    </source>
</evidence>
<accession>A0A5M3XPG8</accession>
<evidence type="ECO:0008006" key="4">
    <source>
        <dbReference type="Google" id="ProtNLM"/>
    </source>
</evidence>
<gene>
    <name evidence="2" type="ORF">Aple_030440</name>
</gene>
<protein>
    <recommendedName>
        <fullName evidence="4">Integral membrane protein</fullName>
    </recommendedName>
</protein>
<evidence type="ECO:0000313" key="3">
    <source>
        <dbReference type="Proteomes" id="UP000377595"/>
    </source>
</evidence>
<keyword evidence="1" id="KW-0812">Transmembrane</keyword>
<sequence length="125" mass="12901">MSNRPVTLTVAAAVLALEGLTALVWGGYAGYEIVIGKAEDVPSALALAGFCVAVGAGFGWVALAVWRALRWSRGPAVVAQIFLLPLAVNLIQAEQYGWGIPLVAAAAVALVTLLAPQSTQALMDE</sequence>
<organism evidence="2 3">
    <name type="scientific">Acrocarpospora pleiomorpha</name>
    <dbReference type="NCBI Taxonomy" id="90975"/>
    <lineage>
        <taxon>Bacteria</taxon>
        <taxon>Bacillati</taxon>
        <taxon>Actinomycetota</taxon>
        <taxon>Actinomycetes</taxon>
        <taxon>Streptosporangiales</taxon>
        <taxon>Streptosporangiaceae</taxon>
        <taxon>Acrocarpospora</taxon>
    </lineage>
</organism>
<reference evidence="2 3" key="1">
    <citation type="submission" date="2019-10" db="EMBL/GenBank/DDBJ databases">
        <title>Whole genome shotgun sequence of Acrocarpospora pleiomorpha NBRC 16267.</title>
        <authorList>
            <person name="Ichikawa N."/>
            <person name="Kimura A."/>
            <person name="Kitahashi Y."/>
            <person name="Komaki H."/>
            <person name="Oguchi A."/>
        </authorList>
    </citation>
    <scope>NUCLEOTIDE SEQUENCE [LARGE SCALE GENOMIC DNA]</scope>
    <source>
        <strain evidence="2 3">NBRC 16267</strain>
    </source>
</reference>
<dbReference type="AlphaFoldDB" id="A0A5M3XPG8"/>
<dbReference type="EMBL" id="BLAF01000015">
    <property type="protein sequence ID" value="GES20148.1"/>
    <property type="molecule type" value="Genomic_DNA"/>
</dbReference>
<keyword evidence="1" id="KW-0472">Membrane</keyword>
<dbReference type="Proteomes" id="UP000377595">
    <property type="component" value="Unassembled WGS sequence"/>
</dbReference>
<name>A0A5M3XPG8_9ACTN</name>
<feature type="transmembrane region" description="Helical" evidence="1">
    <location>
        <begin position="98"/>
        <end position="115"/>
    </location>
</feature>